<evidence type="ECO:0000256" key="6">
    <source>
        <dbReference type="ARBA" id="ARBA00022692"/>
    </source>
</evidence>
<name>A0A1Q6SFG0_9FIRM</name>
<dbReference type="Proteomes" id="UP000284465">
    <property type="component" value="Unassembled WGS sequence"/>
</dbReference>
<gene>
    <name evidence="11" type="ORF">DW927_07800</name>
</gene>
<evidence type="ECO:0000256" key="8">
    <source>
        <dbReference type="ARBA" id="ARBA00023136"/>
    </source>
</evidence>
<sequence length="258" mass="30461">MQRIRNIYAYKDMIYSLVRRELRGRYKGSVLGFLWTYINPLCQVIVYSMVFSVIFRVNIDKFYLYLIIGMMPWTFFNTSVQGGSTCIRAQSDMVKKIYFPREVIPISYVTSAFVNMLLSFIIVFFAVLISGYWFNFKALIFLPLIIIFEYMLALGIAFIVSAITVYFRDLEQIMGVVMMAWIYVTPIMYNMDYVPEQYRKLVVLNPMTPIVEVYHQILYYRIIPTTNYLLLAFIESIIVLILGFVIFAKMDRNFAEEM</sequence>
<keyword evidence="3 9" id="KW-0813">Transport</keyword>
<evidence type="ECO:0000256" key="5">
    <source>
        <dbReference type="ARBA" id="ARBA00022519"/>
    </source>
</evidence>
<evidence type="ECO:0000256" key="9">
    <source>
        <dbReference type="RuleBase" id="RU361157"/>
    </source>
</evidence>
<evidence type="ECO:0000259" key="10">
    <source>
        <dbReference type="PROSITE" id="PS51012"/>
    </source>
</evidence>
<dbReference type="EMBL" id="QSFP01000007">
    <property type="protein sequence ID" value="RHA67739.1"/>
    <property type="molecule type" value="Genomic_DNA"/>
</dbReference>
<feature type="transmembrane region" description="Helical" evidence="9">
    <location>
        <begin position="228"/>
        <end position="248"/>
    </location>
</feature>
<comment type="similarity">
    <text evidence="2 9">Belongs to the ABC-2 integral membrane protein family.</text>
</comment>
<feature type="transmembrane region" description="Helical" evidence="9">
    <location>
        <begin position="173"/>
        <end position="191"/>
    </location>
</feature>
<evidence type="ECO:0000256" key="2">
    <source>
        <dbReference type="ARBA" id="ARBA00007783"/>
    </source>
</evidence>
<comment type="subcellular location">
    <subcellularLocation>
        <location evidence="1">Cell inner membrane</location>
        <topology evidence="1">Multi-pass membrane protein</topology>
    </subcellularLocation>
    <subcellularLocation>
        <location evidence="9">Cell membrane</location>
        <topology evidence="9">Multi-pass membrane protein</topology>
    </subcellularLocation>
</comment>
<feature type="domain" description="ABC transmembrane type-2" evidence="10">
    <location>
        <begin position="31"/>
        <end position="250"/>
    </location>
</feature>
<keyword evidence="8 9" id="KW-0472">Membrane</keyword>
<dbReference type="PROSITE" id="PS51012">
    <property type="entry name" value="ABC_TM2"/>
    <property type="match status" value="1"/>
</dbReference>
<proteinExistence type="inferred from homology"/>
<keyword evidence="5" id="KW-0997">Cell inner membrane</keyword>
<feature type="transmembrane region" description="Helical" evidence="9">
    <location>
        <begin position="108"/>
        <end position="134"/>
    </location>
</feature>
<accession>A0A1Q6SFG0</accession>
<dbReference type="GO" id="GO:0140359">
    <property type="term" value="F:ABC-type transporter activity"/>
    <property type="evidence" value="ECO:0007669"/>
    <property type="project" value="InterPro"/>
</dbReference>
<dbReference type="GO" id="GO:0015920">
    <property type="term" value="P:lipopolysaccharide transport"/>
    <property type="evidence" value="ECO:0007669"/>
    <property type="project" value="TreeGrafter"/>
</dbReference>
<dbReference type="InterPro" id="IPR047817">
    <property type="entry name" value="ABC2_TM_bact-type"/>
</dbReference>
<feature type="transmembrane region" description="Helical" evidence="9">
    <location>
        <begin position="140"/>
        <end position="166"/>
    </location>
</feature>
<comment type="caution">
    <text evidence="11">The sequence shown here is derived from an EMBL/GenBank/DDBJ whole genome shotgun (WGS) entry which is preliminary data.</text>
</comment>
<organism evidence="11 12">
    <name type="scientific">Roseburia intestinalis</name>
    <dbReference type="NCBI Taxonomy" id="166486"/>
    <lineage>
        <taxon>Bacteria</taxon>
        <taxon>Bacillati</taxon>
        <taxon>Bacillota</taxon>
        <taxon>Clostridia</taxon>
        <taxon>Lachnospirales</taxon>
        <taxon>Lachnospiraceae</taxon>
        <taxon>Roseburia</taxon>
    </lineage>
</organism>
<evidence type="ECO:0000256" key="3">
    <source>
        <dbReference type="ARBA" id="ARBA00022448"/>
    </source>
</evidence>
<keyword evidence="7 9" id="KW-1133">Transmembrane helix</keyword>
<dbReference type="InterPro" id="IPR000412">
    <property type="entry name" value="ABC_2_transport"/>
</dbReference>
<feature type="transmembrane region" description="Helical" evidence="9">
    <location>
        <begin position="62"/>
        <end position="87"/>
    </location>
</feature>
<keyword evidence="6 9" id="KW-0812">Transmembrane</keyword>
<dbReference type="InterPro" id="IPR013525">
    <property type="entry name" value="ABC2_TM"/>
</dbReference>
<reference evidence="11 12" key="1">
    <citation type="submission" date="2018-08" db="EMBL/GenBank/DDBJ databases">
        <title>A genome reference for cultivated species of the human gut microbiota.</title>
        <authorList>
            <person name="Zou Y."/>
            <person name="Xue W."/>
            <person name="Luo G."/>
        </authorList>
    </citation>
    <scope>NUCLEOTIDE SEQUENCE [LARGE SCALE GENOMIC DNA]</scope>
    <source>
        <strain evidence="11 12">AM43-11</strain>
    </source>
</reference>
<evidence type="ECO:0000256" key="7">
    <source>
        <dbReference type="ARBA" id="ARBA00022989"/>
    </source>
</evidence>
<keyword evidence="4 9" id="KW-1003">Cell membrane</keyword>
<dbReference type="PANTHER" id="PTHR30413:SF8">
    <property type="entry name" value="TRANSPORT PERMEASE PROTEIN"/>
    <property type="match status" value="1"/>
</dbReference>
<evidence type="ECO:0000313" key="11">
    <source>
        <dbReference type="EMBL" id="RHA67739.1"/>
    </source>
</evidence>
<evidence type="ECO:0000256" key="1">
    <source>
        <dbReference type="ARBA" id="ARBA00004429"/>
    </source>
</evidence>
<evidence type="ECO:0000313" key="12">
    <source>
        <dbReference type="Proteomes" id="UP000284465"/>
    </source>
</evidence>
<dbReference type="PANTHER" id="PTHR30413">
    <property type="entry name" value="INNER MEMBRANE TRANSPORT PERMEASE"/>
    <property type="match status" value="1"/>
</dbReference>
<dbReference type="Pfam" id="PF01061">
    <property type="entry name" value="ABC2_membrane"/>
    <property type="match status" value="1"/>
</dbReference>
<dbReference type="GO" id="GO:0043190">
    <property type="term" value="C:ATP-binding cassette (ABC) transporter complex"/>
    <property type="evidence" value="ECO:0007669"/>
    <property type="project" value="InterPro"/>
</dbReference>
<dbReference type="AlphaFoldDB" id="A0A1Q6SFG0"/>
<feature type="transmembrane region" description="Helical" evidence="9">
    <location>
        <begin position="29"/>
        <end position="50"/>
    </location>
</feature>
<dbReference type="PRINTS" id="PR00164">
    <property type="entry name" value="ABC2TRNSPORT"/>
</dbReference>
<evidence type="ECO:0000256" key="4">
    <source>
        <dbReference type="ARBA" id="ARBA00022475"/>
    </source>
</evidence>
<protein>
    <recommendedName>
        <fullName evidence="9">Transport permease protein</fullName>
    </recommendedName>
</protein>